<keyword evidence="1" id="KW-1133">Transmembrane helix</keyword>
<keyword evidence="1" id="KW-0812">Transmembrane</keyword>
<evidence type="ECO:0000313" key="2">
    <source>
        <dbReference type="EMBL" id="MDN5114563.1"/>
    </source>
</evidence>
<gene>
    <name evidence="2" type="ORF">PJV88_07960</name>
</gene>
<reference evidence="2" key="2">
    <citation type="submission" date="2023-01" db="EMBL/GenBank/DDBJ databases">
        <authorList>
            <person name="Uljanovas D."/>
        </authorList>
    </citation>
    <scope>NUCLEOTIDE SEQUENCE</scope>
    <source>
        <strain evidence="2">W48</strain>
    </source>
</reference>
<dbReference type="Proteomes" id="UP001170713">
    <property type="component" value="Unassembled WGS sequence"/>
</dbReference>
<sequence>MDLLIGSISGGIISWLITYIYFIKSKKDADIQSENIKKEFNNLNEKVDSILKSESISEEDKTLKLNQISIELKSWIDKLNSDPGEIESKIDMKMNELQNNSYKKSNLLRPYINKIINEIDNIINELNKSGKNISWEKPILPSNLFEMNIKTSIKFVGNIVENIEISYYIGYIMFSIEDTASDGIIKGSLTYLLRLIDDKKIELSVTTKDSLSFINNEHDFGIEKADEIYSKNLRNLFEYILIKRN</sequence>
<name>A0AAW7Q506_9BACT</name>
<organism evidence="2 3">
    <name type="scientific">Aliarcobacter butzleri</name>
    <dbReference type="NCBI Taxonomy" id="28197"/>
    <lineage>
        <taxon>Bacteria</taxon>
        <taxon>Pseudomonadati</taxon>
        <taxon>Campylobacterota</taxon>
        <taxon>Epsilonproteobacteria</taxon>
        <taxon>Campylobacterales</taxon>
        <taxon>Arcobacteraceae</taxon>
        <taxon>Aliarcobacter</taxon>
    </lineage>
</organism>
<evidence type="ECO:0000313" key="3">
    <source>
        <dbReference type="Proteomes" id="UP001170713"/>
    </source>
</evidence>
<dbReference type="RefSeq" id="WP_301343077.1">
    <property type="nucleotide sequence ID" value="NZ_JAQJJC010000011.1"/>
</dbReference>
<protein>
    <submittedName>
        <fullName evidence="2">Uncharacterized protein</fullName>
    </submittedName>
</protein>
<keyword evidence="1" id="KW-0472">Membrane</keyword>
<feature type="transmembrane region" description="Helical" evidence="1">
    <location>
        <begin position="6"/>
        <end position="23"/>
    </location>
</feature>
<dbReference type="AlphaFoldDB" id="A0AAW7Q506"/>
<comment type="caution">
    <text evidence="2">The sequence shown here is derived from an EMBL/GenBank/DDBJ whole genome shotgun (WGS) entry which is preliminary data.</text>
</comment>
<dbReference type="EMBL" id="JAQJJC010000011">
    <property type="protein sequence ID" value="MDN5114563.1"/>
    <property type="molecule type" value="Genomic_DNA"/>
</dbReference>
<accession>A0AAW7Q506</accession>
<evidence type="ECO:0000256" key="1">
    <source>
        <dbReference type="SAM" id="Phobius"/>
    </source>
</evidence>
<reference evidence="2" key="1">
    <citation type="journal article" date="2023" name="Microorganisms">
        <title>Genomic Characterization of Arcobacter butzleri Strains Isolated from Various Sources in Lithuania.</title>
        <authorList>
            <person name="Uljanovas D."/>
            <person name="Golz G."/>
            <person name="Fleischmann S."/>
            <person name="Kudirkiene E."/>
            <person name="Kasetiene N."/>
            <person name="Grineviciene A."/>
            <person name="Tamuleviciene E."/>
            <person name="Aksomaitiene J."/>
            <person name="Alter T."/>
            <person name="Malakauskas M."/>
        </authorList>
    </citation>
    <scope>NUCLEOTIDE SEQUENCE</scope>
    <source>
        <strain evidence="2">W48</strain>
    </source>
</reference>
<proteinExistence type="predicted"/>